<keyword evidence="1" id="KW-1133">Transmembrane helix</keyword>
<keyword evidence="1" id="KW-0812">Transmembrane</keyword>
<organism evidence="2 3">
    <name type="scientific">Hydrogenispora ethanolica</name>
    <dbReference type="NCBI Taxonomy" id="1082276"/>
    <lineage>
        <taxon>Bacteria</taxon>
        <taxon>Bacillati</taxon>
        <taxon>Bacillota</taxon>
        <taxon>Hydrogenispora</taxon>
    </lineage>
</organism>
<sequence length="125" mass="13953">MIILLLLGFIFGSLGWLFCGQIHGIAGAIIIGLNLLAVDFAVQMLRLRFLKKVAAGGILIGILGGFAFRIVSVIIFLRFGAWWLGFESIHFYILLFFLLFLPIINLIEARHFKVETGKTDGNKSR</sequence>
<accession>A0A4R1RBB0</accession>
<proteinExistence type="predicted"/>
<gene>
    <name evidence="2" type="ORF">EDC14_102282</name>
</gene>
<dbReference type="Proteomes" id="UP000295008">
    <property type="component" value="Unassembled WGS sequence"/>
</dbReference>
<feature type="transmembrane region" description="Helical" evidence="1">
    <location>
        <begin position="25"/>
        <end position="42"/>
    </location>
</feature>
<comment type="caution">
    <text evidence="2">The sequence shown here is derived from an EMBL/GenBank/DDBJ whole genome shotgun (WGS) entry which is preliminary data.</text>
</comment>
<evidence type="ECO:0000313" key="3">
    <source>
        <dbReference type="Proteomes" id="UP000295008"/>
    </source>
</evidence>
<evidence type="ECO:0000256" key="1">
    <source>
        <dbReference type="SAM" id="Phobius"/>
    </source>
</evidence>
<name>A0A4R1RBB0_HYDET</name>
<keyword evidence="3" id="KW-1185">Reference proteome</keyword>
<keyword evidence="1" id="KW-0472">Membrane</keyword>
<evidence type="ECO:0000313" key="2">
    <source>
        <dbReference type="EMBL" id="TCL63026.1"/>
    </source>
</evidence>
<dbReference type="AlphaFoldDB" id="A0A4R1RBB0"/>
<feature type="transmembrane region" description="Helical" evidence="1">
    <location>
        <begin position="89"/>
        <end position="107"/>
    </location>
</feature>
<reference evidence="2 3" key="1">
    <citation type="submission" date="2019-03" db="EMBL/GenBank/DDBJ databases">
        <title>Genomic Encyclopedia of Type Strains, Phase IV (KMG-IV): sequencing the most valuable type-strain genomes for metagenomic binning, comparative biology and taxonomic classification.</title>
        <authorList>
            <person name="Goeker M."/>
        </authorList>
    </citation>
    <scope>NUCLEOTIDE SEQUENCE [LARGE SCALE GENOMIC DNA]</scope>
    <source>
        <strain evidence="2 3">LX-B</strain>
    </source>
</reference>
<feature type="transmembrane region" description="Helical" evidence="1">
    <location>
        <begin position="54"/>
        <end position="77"/>
    </location>
</feature>
<protein>
    <submittedName>
        <fullName evidence="2">Uncharacterized protein</fullName>
    </submittedName>
</protein>
<dbReference type="RefSeq" id="WP_132015491.1">
    <property type="nucleotide sequence ID" value="NZ_SLUN01000022.1"/>
</dbReference>
<dbReference type="EMBL" id="SLUN01000022">
    <property type="protein sequence ID" value="TCL63026.1"/>
    <property type="molecule type" value="Genomic_DNA"/>
</dbReference>